<evidence type="ECO:0000313" key="1">
    <source>
        <dbReference type="EMBL" id="XHH49958.1"/>
    </source>
</evidence>
<protein>
    <submittedName>
        <fullName evidence="1">Uncharacterized protein</fullName>
    </submittedName>
</protein>
<dbReference type="AlphaFoldDB" id="A0ABD8B7H5"/>
<dbReference type="KEGG" id="ckh:LVJ77_12710"/>
<dbReference type="Proteomes" id="UP000831534">
    <property type="component" value="Chromosome"/>
</dbReference>
<proteinExistence type="predicted"/>
<keyword evidence="2" id="KW-1185">Reference proteome</keyword>
<name>A0ABD8B7H5_9NEIS</name>
<dbReference type="EMBL" id="CP091521">
    <property type="protein sequence ID" value="XHH49958.1"/>
    <property type="molecule type" value="Genomic_DNA"/>
</dbReference>
<dbReference type="RefSeq" id="WP_156900732.1">
    <property type="nucleotide sequence ID" value="NZ_CP091521.1"/>
</dbReference>
<reference evidence="1 2" key="1">
    <citation type="journal article" date="2022" name="Res Sq">
        <title>Evolution of multicellular longitudinally dividing oral cavity symbionts (Neisseriaceae).</title>
        <authorList>
            <person name="Nyongesa S."/>
            <person name="Weber P."/>
            <person name="Bernet E."/>
            <person name="Pullido F."/>
            <person name="Nieckarz M."/>
            <person name="Delaby M."/>
            <person name="Nieves C."/>
            <person name="Viehboeck T."/>
            <person name="Krause N."/>
            <person name="Rivera-Millot A."/>
            <person name="Nakamura A."/>
            <person name="Vischer N."/>
            <person name="VanNieuwenhze M."/>
            <person name="Brun Y."/>
            <person name="Cava F."/>
            <person name="Bulgheresi S."/>
            <person name="Veyrier F."/>
        </authorList>
    </citation>
    <scope>NUCLEOTIDE SEQUENCE [LARGE SCALE GENOMIC DNA]</scope>
    <source>
        <strain evidence="1 2">17694</strain>
    </source>
</reference>
<evidence type="ECO:0000313" key="2">
    <source>
        <dbReference type="Proteomes" id="UP000831534"/>
    </source>
</evidence>
<sequence length="120" mass="13873">MKIHSVNVVYAGKHEVLVTYRTDCGQFETVYRNNRLSWAFGALEYMDLLPQKLYAQVHDDVKTESVKITWTHQHIRMQLRTQYGCADIHYNRENGERICANGNYEAVSVAPPTCLVEIPL</sequence>
<organism evidence="1 2">
    <name type="scientific">Conchiformibius kuhniae</name>
    <dbReference type="NCBI Taxonomy" id="211502"/>
    <lineage>
        <taxon>Bacteria</taxon>
        <taxon>Pseudomonadati</taxon>
        <taxon>Pseudomonadota</taxon>
        <taxon>Betaproteobacteria</taxon>
        <taxon>Neisseriales</taxon>
        <taxon>Neisseriaceae</taxon>
        <taxon>Conchiformibius</taxon>
    </lineage>
</organism>
<gene>
    <name evidence="1" type="ORF">LVJ77_12710</name>
</gene>
<accession>A0ABD8B7H5</accession>